<accession>B9L9Y7</accession>
<dbReference type="InterPro" id="IPR008988">
    <property type="entry name" value="Transcriptional_repressor_C"/>
</dbReference>
<proteinExistence type="predicted"/>
<keyword evidence="1" id="KW-0408">Iron</keyword>
<dbReference type="eggNOG" id="COG1918">
    <property type="taxonomic scope" value="Bacteria"/>
</dbReference>
<feature type="domain" description="Ferrous iron transporter FeoA-like" evidence="2">
    <location>
        <begin position="11"/>
        <end position="83"/>
    </location>
</feature>
<organism evidence="3 4">
    <name type="scientific">Nautilia profundicola (strain ATCC BAA-1463 / DSM 18972 / AmH)</name>
    <dbReference type="NCBI Taxonomy" id="598659"/>
    <lineage>
        <taxon>Bacteria</taxon>
        <taxon>Pseudomonadati</taxon>
        <taxon>Campylobacterota</taxon>
        <taxon>Epsilonproteobacteria</taxon>
        <taxon>Nautiliales</taxon>
        <taxon>Nautiliaceae</taxon>
        <taxon>Nautilia</taxon>
    </lineage>
</organism>
<dbReference type="STRING" id="598659.NAMH_1046"/>
<evidence type="ECO:0000256" key="1">
    <source>
        <dbReference type="ARBA" id="ARBA00023004"/>
    </source>
</evidence>
<dbReference type="RefSeq" id="WP_015902739.1">
    <property type="nucleotide sequence ID" value="NC_012115.1"/>
</dbReference>
<dbReference type="InterPro" id="IPR038157">
    <property type="entry name" value="FeoA_core_dom"/>
</dbReference>
<dbReference type="InterPro" id="IPR053184">
    <property type="entry name" value="FeoA-like"/>
</dbReference>
<dbReference type="PANTHER" id="PTHR43151:SF1">
    <property type="entry name" value="SSR2333 PROTEIN"/>
    <property type="match status" value="1"/>
</dbReference>
<dbReference type="HOGENOM" id="CLU_150646_6_3_7"/>
<dbReference type="PANTHER" id="PTHR43151">
    <property type="entry name" value="FEOA FAMILY PROTEIN"/>
    <property type="match status" value="1"/>
</dbReference>
<dbReference type="InterPro" id="IPR007167">
    <property type="entry name" value="Fe-transptr_FeoA-like"/>
</dbReference>
<sequence length="89" mass="9899">MNKKISEVTNLTLANLKKGDVFKIVGFDKSCGNFKQRLNDLGISKGQIGQIINKSLFGPIEVDIEGRKLALGRGMTKKIYVKKFECPIL</sequence>
<dbReference type="GO" id="GO:0046914">
    <property type="term" value="F:transition metal ion binding"/>
    <property type="evidence" value="ECO:0007669"/>
    <property type="project" value="InterPro"/>
</dbReference>
<reference evidence="3 4" key="1">
    <citation type="journal article" date="2009" name="PLoS Genet.">
        <title>Adaptations to submarine hydrothermal environments exemplified by the genome of Nautilia profundicola.</title>
        <authorList>
            <person name="Campbell B.J."/>
            <person name="Smith J.L."/>
            <person name="Hanson T.E."/>
            <person name="Klotz M.G."/>
            <person name="Stein L.Y."/>
            <person name="Lee C.K."/>
            <person name="Wu D."/>
            <person name="Robinson J.M."/>
            <person name="Khouri H.M."/>
            <person name="Eisen J.A."/>
            <person name="Cary S.C."/>
        </authorList>
    </citation>
    <scope>NUCLEOTIDE SEQUENCE [LARGE SCALE GENOMIC DNA]</scope>
    <source>
        <strain evidence="4">ATCC BAA-1463 / DSM 18972 / AmH</strain>
    </source>
</reference>
<dbReference type="Proteomes" id="UP000000448">
    <property type="component" value="Chromosome"/>
</dbReference>
<dbReference type="SMART" id="SM00899">
    <property type="entry name" value="FeoA"/>
    <property type="match status" value="1"/>
</dbReference>
<evidence type="ECO:0000313" key="4">
    <source>
        <dbReference type="Proteomes" id="UP000000448"/>
    </source>
</evidence>
<dbReference type="EMBL" id="CP001279">
    <property type="protein sequence ID" value="ACM93687.1"/>
    <property type="molecule type" value="Genomic_DNA"/>
</dbReference>
<dbReference type="Gene3D" id="2.30.30.90">
    <property type="match status" value="1"/>
</dbReference>
<dbReference type="KEGG" id="nam:NAMH_1046"/>
<protein>
    <submittedName>
        <fullName evidence="3">FeoA domain superfamily</fullName>
    </submittedName>
</protein>
<dbReference type="OrthoDB" id="5373197at2"/>
<evidence type="ECO:0000259" key="2">
    <source>
        <dbReference type="SMART" id="SM00899"/>
    </source>
</evidence>
<dbReference type="SUPFAM" id="SSF50037">
    <property type="entry name" value="C-terminal domain of transcriptional repressors"/>
    <property type="match status" value="1"/>
</dbReference>
<dbReference type="AlphaFoldDB" id="B9L9Y7"/>
<dbReference type="Pfam" id="PF04023">
    <property type="entry name" value="FeoA"/>
    <property type="match status" value="1"/>
</dbReference>
<name>B9L9Y7_NAUPA</name>
<evidence type="ECO:0000313" key="3">
    <source>
        <dbReference type="EMBL" id="ACM93687.1"/>
    </source>
</evidence>
<keyword evidence="4" id="KW-1185">Reference proteome</keyword>
<gene>
    <name evidence="3" type="ordered locus">NAMH_1046</name>
</gene>